<evidence type="ECO:0000256" key="1">
    <source>
        <dbReference type="ARBA" id="ARBA00023015"/>
    </source>
</evidence>
<dbReference type="PANTHER" id="PTHR43537">
    <property type="entry name" value="TRANSCRIPTIONAL REGULATOR, GNTR FAMILY"/>
    <property type="match status" value="1"/>
</dbReference>
<protein>
    <submittedName>
        <fullName evidence="5">FCD domain-containing protein</fullName>
    </submittedName>
</protein>
<keyword evidence="1" id="KW-0805">Transcription regulation</keyword>
<sequence length="207" mass="22663">MPLSQHAYQHLKRRILNGDIPADTILSERTLAESAGLSRTPLRSAITRLEREGVVGRMSNGALMVRSVSVDHLLEIVALRQILEGTAAARAAGFGPTPALLQVRQESLAALQGPCQSFDEFWDMDSRFHDAVAEASRLAALPAILSGQRAIARRCTITRQHDHFDAQLHEHLAVIDAIAARDPDAARAAMAVHFAHVKSRFLAWLGR</sequence>
<dbReference type="InterPro" id="IPR000524">
    <property type="entry name" value="Tscrpt_reg_HTH_GntR"/>
</dbReference>
<dbReference type="AlphaFoldDB" id="A0A6L6J079"/>
<dbReference type="GO" id="GO:0003677">
    <property type="term" value="F:DNA binding"/>
    <property type="evidence" value="ECO:0007669"/>
    <property type="project" value="UniProtKB-KW"/>
</dbReference>
<dbReference type="CDD" id="cd07377">
    <property type="entry name" value="WHTH_GntR"/>
    <property type="match status" value="1"/>
</dbReference>
<dbReference type="PROSITE" id="PS50949">
    <property type="entry name" value="HTH_GNTR"/>
    <property type="match status" value="1"/>
</dbReference>
<organism evidence="5 6">
    <name type="scientific">Paracoccus shanxieyensis</name>
    <dbReference type="NCBI Taxonomy" id="2675752"/>
    <lineage>
        <taxon>Bacteria</taxon>
        <taxon>Pseudomonadati</taxon>
        <taxon>Pseudomonadota</taxon>
        <taxon>Alphaproteobacteria</taxon>
        <taxon>Rhodobacterales</taxon>
        <taxon>Paracoccaceae</taxon>
        <taxon>Paracoccus</taxon>
    </lineage>
</organism>
<proteinExistence type="predicted"/>
<evidence type="ECO:0000256" key="3">
    <source>
        <dbReference type="ARBA" id="ARBA00023163"/>
    </source>
</evidence>
<dbReference type="InterPro" id="IPR011711">
    <property type="entry name" value="GntR_C"/>
</dbReference>
<evidence type="ECO:0000313" key="6">
    <source>
        <dbReference type="Proteomes" id="UP000478740"/>
    </source>
</evidence>
<dbReference type="Gene3D" id="1.10.10.10">
    <property type="entry name" value="Winged helix-like DNA-binding domain superfamily/Winged helix DNA-binding domain"/>
    <property type="match status" value="1"/>
</dbReference>
<dbReference type="Proteomes" id="UP000478740">
    <property type="component" value="Unassembled WGS sequence"/>
</dbReference>
<dbReference type="SMART" id="SM00895">
    <property type="entry name" value="FCD"/>
    <property type="match status" value="1"/>
</dbReference>
<name>A0A6L6J079_9RHOB</name>
<comment type="caution">
    <text evidence="5">The sequence shown here is derived from an EMBL/GenBank/DDBJ whole genome shotgun (WGS) entry which is preliminary data.</text>
</comment>
<dbReference type="GO" id="GO:0003700">
    <property type="term" value="F:DNA-binding transcription factor activity"/>
    <property type="evidence" value="ECO:0007669"/>
    <property type="project" value="InterPro"/>
</dbReference>
<evidence type="ECO:0000259" key="4">
    <source>
        <dbReference type="PROSITE" id="PS50949"/>
    </source>
</evidence>
<dbReference type="InterPro" id="IPR036388">
    <property type="entry name" value="WH-like_DNA-bd_sf"/>
</dbReference>
<dbReference type="InterPro" id="IPR036390">
    <property type="entry name" value="WH_DNA-bd_sf"/>
</dbReference>
<dbReference type="SUPFAM" id="SSF48008">
    <property type="entry name" value="GntR ligand-binding domain-like"/>
    <property type="match status" value="1"/>
</dbReference>
<keyword evidence="2" id="KW-0238">DNA-binding</keyword>
<feature type="domain" description="HTH gntR-type" evidence="4">
    <location>
        <begin position="1"/>
        <end position="68"/>
    </location>
</feature>
<dbReference type="PRINTS" id="PR00035">
    <property type="entry name" value="HTHGNTR"/>
</dbReference>
<dbReference type="Gene3D" id="1.20.120.530">
    <property type="entry name" value="GntR ligand-binding domain-like"/>
    <property type="match status" value="1"/>
</dbReference>
<reference evidence="5 6" key="1">
    <citation type="submission" date="2019-11" db="EMBL/GenBank/DDBJ databases">
        <authorList>
            <person name="Dong K."/>
        </authorList>
    </citation>
    <scope>NUCLEOTIDE SEQUENCE [LARGE SCALE GENOMIC DNA]</scope>
    <source>
        <strain evidence="5 6">DK608</strain>
    </source>
</reference>
<keyword evidence="6" id="KW-1185">Reference proteome</keyword>
<dbReference type="PANTHER" id="PTHR43537:SF24">
    <property type="entry name" value="GLUCONATE OPERON TRANSCRIPTIONAL REPRESSOR"/>
    <property type="match status" value="1"/>
</dbReference>
<gene>
    <name evidence="5" type="ORF">GL284_18270</name>
</gene>
<dbReference type="EMBL" id="WMII01000024">
    <property type="protein sequence ID" value="MTH66206.1"/>
    <property type="molecule type" value="Genomic_DNA"/>
</dbReference>
<dbReference type="InterPro" id="IPR008920">
    <property type="entry name" value="TF_FadR/GntR_C"/>
</dbReference>
<dbReference type="Pfam" id="PF00392">
    <property type="entry name" value="GntR"/>
    <property type="match status" value="1"/>
</dbReference>
<accession>A0A6L6J079</accession>
<dbReference type="SUPFAM" id="SSF46785">
    <property type="entry name" value="Winged helix' DNA-binding domain"/>
    <property type="match status" value="1"/>
</dbReference>
<evidence type="ECO:0000313" key="5">
    <source>
        <dbReference type="EMBL" id="MTH66206.1"/>
    </source>
</evidence>
<dbReference type="SMART" id="SM00345">
    <property type="entry name" value="HTH_GNTR"/>
    <property type="match status" value="1"/>
</dbReference>
<dbReference type="Pfam" id="PF07729">
    <property type="entry name" value="FCD"/>
    <property type="match status" value="1"/>
</dbReference>
<keyword evidence="3" id="KW-0804">Transcription</keyword>
<evidence type="ECO:0000256" key="2">
    <source>
        <dbReference type="ARBA" id="ARBA00023125"/>
    </source>
</evidence>